<evidence type="ECO:0000313" key="1">
    <source>
        <dbReference type="EMBL" id="AHD02941.1"/>
    </source>
</evidence>
<dbReference type="PATRIC" id="fig|999552.6.peg.1368"/>
<evidence type="ECO:0000313" key="2">
    <source>
        <dbReference type="Proteomes" id="UP000018780"/>
    </source>
</evidence>
<organism evidence="1 2">
    <name type="scientific">Leisingera methylohalidivorans DSM 14336</name>
    <dbReference type="NCBI Taxonomy" id="999552"/>
    <lineage>
        <taxon>Bacteria</taxon>
        <taxon>Pseudomonadati</taxon>
        <taxon>Pseudomonadota</taxon>
        <taxon>Alphaproteobacteria</taxon>
        <taxon>Rhodobacterales</taxon>
        <taxon>Roseobacteraceae</taxon>
        <taxon>Leisingera</taxon>
    </lineage>
</organism>
<accession>V9VW17</accession>
<name>V9VW17_9RHOB</name>
<dbReference type="Proteomes" id="UP000018780">
    <property type="component" value="Chromosome"/>
</dbReference>
<sequence>MTKYIIDTDIQTKAKITIIDHAKLQKMKSGKKGVLFGKHSPDLKLMNASFEWNMDRKTKKAVGLSSVTLSIRYTGLIYLSKAIDKKSKCFSLVKVHEEEHQKICIKGVKNMKSACEKILQKHTEAMLRHYKGDYDAFAQAEAKAARKVAINAYKEIDDGPFFKVAVKSLSIDTPSNYAKILPHCSQFG</sequence>
<dbReference type="KEGG" id="lmd:METH_06800"/>
<reference evidence="1 2" key="1">
    <citation type="submission" date="2013-09" db="EMBL/GenBank/DDBJ databases">
        <authorList>
            <consortium name="DOE Joint Genome Institute"/>
            <person name="Klenk H.-P."/>
            <person name="Huntemann M."/>
            <person name="Han J."/>
            <person name="Chen A."/>
            <person name="Kyrpides N."/>
            <person name="Mavromatis K."/>
            <person name="Markowitz V."/>
            <person name="Palaniappan K."/>
            <person name="Ivanova N."/>
            <person name="Schaumberg A."/>
            <person name="Pati A."/>
            <person name="Liolios K."/>
            <person name="Nordberg H.P."/>
            <person name="Cantor M.N."/>
            <person name="Hua S.X."/>
            <person name="Woyke T."/>
        </authorList>
    </citation>
    <scope>NUCLEOTIDE SEQUENCE [LARGE SCALE GENOMIC DNA]</scope>
    <source>
        <strain evidence="1 2">DSM 14336</strain>
    </source>
</reference>
<gene>
    <name evidence="1" type="ORF">METH_06800</name>
</gene>
<protein>
    <submittedName>
        <fullName evidence="1">Uncharacterized protein</fullName>
    </submittedName>
</protein>
<dbReference type="AlphaFoldDB" id="V9VW17"/>
<dbReference type="HOGENOM" id="CLU_1439468_0_0_5"/>
<dbReference type="OrthoDB" id="7835304at2"/>
<dbReference type="RefSeq" id="WP_024089637.1">
    <property type="nucleotide sequence ID" value="NC_023135.1"/>
</dbReference>
<proteinExistence type="predicted"/>
<dbReference type="EMBL" id="CP006773">
    <property type="protein sequence ID" value="AHD02941.1"/>
    <property type="molecule type" value="Genomic_DNA"/>
</dbReference>
<keyword evidence="2" id="KW-1185">Reference proteome</keyword>